<dbReference type="EMBL" id="AAHWEW010000015">
    <property type="protein sequence ID" value="ECB0111849.1"/>
    <property type="molecule type" value="Genomic_DNA"/>
</dbReference>
<proteinExistence type="predicted"/>
<dbReference type="RefSeq" id="WP_080110936.1">
    <property type="nucleotide sequence ID" value="NZ_CBDGJQ010000005.1"/>
</dbReference>
<dbReference type="EMBL" id="AAMDYK010000013">
    <property type="protein sequence ID" value="EDG3714407.1"/>
    <property type="molecule type" value="Genomic_DNA"/>
</dbReference>
<evidence type="ECO:0000313" key="5">
    <source>
        <dbReference type="EMBL" id="HAB1714536.1"/>
    </source>
</evidence>
<comment type="caution">
    <text evidence="6">The sequence shown here is derived from an EMBL/GenBank/DDBJ whole genome shotgun (WGS) entry which is preliminary data.</text>
</comment>
<reference evidence="2" key="2">
    <citation type="submission" date="2019-01" db="EMBL/GenBank/DDBJ databases">
        <authorList>
            <person name="Ashton P.M."/>
            <person name="Dallman T."/>
            <person name="Nair S."/>
            <person name="De Pinna E."/>
            <person name="Peters T."/>
            <person name="Grant K."/>
        </authorList>
    </citation>
    <scope>NUCLEOTIDE SEQUENCE</scope>
    <source>
        <strain evidence="3">304435</strain>
        <strain evidence="4">318351</strain>
        <strain evidence="2">620480</strain>
    </source>
</reference>
<evidence type="ECO:0000313" key="2">
    <source>
        <dbReference type="EMBL" id="ECB0111849.1"/>
    </source>
</evidence>
<keyword evidence="1" id="KW-0812">Transmembrane</keyword>
<evidence type="ECO:0000313" key="8">
    <source>
        <dbReference type="EMBL" id="HAE9594402.1"/>
    </source>
</evidence>
<accession>A0A5W7Z528</accession>
<reference evidence="6" key="1">
    <citation type="journal article" date="2018" name="Genome Biol.">
        <title>SKESA: strategic k-mer extension for scrupulous assemblies.</title>
        <authorList>
            <person name="Souvorov A."/>
            <person name="Agarwala R."/>
            <person name="Lipman D.J."/>
        </authorList>
    </citation>
    <scope>NUCLEOTIDE SEQUENCE</scope>
    <source>
        <strain evidence="6">Salmonella enterica</strain>
    </source>
</reference>
<dbReference type="AlphaFoldDB" id="A0A5W7Z528"/>
<evidence type="ECO:0000313" key="4">
    <source>
        <dbReference type="EMBL" id="EDG4922882.1"/>
    </source>
</evidence>
<dbReference type="EMBL" id="AAMEJC010000032">
    <property type="protein sequence ID" value="EDG4922882.1"/>
    <property type="molecule type" value="Genomic_DNA"/>
</dbReference>
<dbReference type="EMBL" id="DAAGYQ010000007">
    <property type="protein sequence ID" value="HAB5093250.1"/>
    <property type="molecule type" value="Genomic_DNA"/>
</dbReference>
<reference evidence="6" key="3">
    <citation type="submission" date="2019-10" db="EMBL/GenBank/DDBJ databases">
        <authorList>
            <consortium name="NCBI Pathogen Detection Project"/>
        </authorList>
    </citation>
    <scope>NUCLEOTIDE SEQUENCE</scope>
    <source>
        <strain evidence="6">Salmonella enterica</strain>
    </source>
</reference>
<feature type="transmembrane region" description="Helical" evidence="1">
    <location>
        <begin position="35"/>
        <end position="60"/>
    </location>
</feature>
<evidence type="ECO:0000313" key="7">
    <source>
        <dbReference type="EMBL" id="HAB5093250.1"/>
    </source>
</evidence>
<evidence type="ECO:0000313" key="3">
    <source>
        <dbReference type="EMBL" id="EDG3714407.1"/>
    </source>
</evidence>
<keyword evidence="1" id="KW-0472">Membrane</keyword>
<feature type="transmembrane region" description="Helical" evidence="1">
    <location>
        <begin position="118"/>
        <end position="145"/>
    </location>
</feature>
<evidence type="ECO:0000313" key="6">
    <source>
        <dbReference type="EMBL" id="HAB3740914.1"/>
    </source>
</evidence>
<organism evidence="6">
    <name type="scientific">Salmonella derby</name>
    <dbReference type="NCBI Taxonomy" id="28144"/>
    <lineage>
        <taxon>Bacteria</taxon>
        <taxon>Pseudomonadati</taxon>
        <taxon>Pseudomonadota</taxon>
        <taxon>Gammaproteobacteria</taxon>
        <taxon>Enterobacterales</taxon>
        <taxon>Enterobacteriaceae</taxon>
        <taxon>Salmonella</taxon>
    </lineage>
</organism>
<feature type="transmembrane region" description="Helical" evidence="1">
    <location>
        <begin position="80"/>
        <end position="98"/>
    </location>
</feature>
<evidence type="ECO:0000256" key="1">
    <source>
        <dbReference type="SAM" id="Phobius"/>
    </source>
</evidence>
<protein>
    <submittedName>
        <fullName evidence="6">Uncharacterized protein</fullName>
    </submittedName>
</protein>
<dbReference type="EMBL" id="DAAGNA010000057">
    <property type="protein sequence ID" value="HAB3740914.1"/>
    <property type="molecule type" value="Genomic_DNA"/>
</dbReference>
<keyword evidence="1" id="KW-1133">Transmembrane helix</keyword>
<name>A0A5W7Z528_SALDE</name>
<gene>
    <name evidence="4" type="ORF">B7M71_13295</name>
    <name evidence="3" type="ORF">B7M84_16800</name>
    <name evidence="2" type="ORF">EUR47_17110</name>
    <name evidence="8" type="ORF">G4X31_003799</name>
    <name evidence="7" type="ORF">GB096_12040</name>
    <name evidence="6" type="ORF">GBV43_17005</name>
    <name evidence="5" type="ORF">GBY02_18495</name>
</gene>
<sequence length="153" mass="16558">MKNLGVWIKAIALFILCLALSSTDKQVYTLLEQASAGVIGSILGGITAGISVIFGILAVINKGQKRSSFASYLGSLEADLKLLVICLGATIFLPYLRNYDLPLINYPKHELIPSKDKLFTAAELFAVVLSLNLIVEVISCMILVVKQSLKTED</sequence>
<dbReference type="EMBL" id="DAATPR010000054">
    <property type="protein sequence ID" value="HAE9594402.1"/>
    <property type="molecule type" value="Genomic_DNA"/>
</dbReference>
<dbReference type="EMBL" id="DAAFWD010000013">
    <property type="protein sequence ID" value="HAB1714536.1"/>
    <property type="molecule type" value="Genomic_DNA"/>
</dbReference>